<dbReference type="PROSITE" id="PS51186">
    <property type="entry name" value="GNAT"/>
    <property type="match status" value="1"/>
</dbReference>
<feature type="domain" description="N-acetyltransferase" evidence="5">
    <location>
        <begin position="6"/>
        <end position="150"/>
    </location>
</feature>
<keyword evidence="2 6" id="KW-0808">Transferase</keyword>
<dbReference type="FunFam" id="3.40.630.30:FF:000064">
    <property type="entry name" value="GNAT family acetyltransferase"/>
    <property type="match status" value="1"/>
</dbReference>
<feature type="coiled-coil region" evidence="4">
    <location>
        <begin position="19"/>
        <end position="46"/>
    </location>
</feature>
<dbReference type="PANTHER" id="PTHR10545:SF29">
    <property type="entry name" value="GH14572P-RELATED"/>
    <property type="match status" value="1"/>
</dbReference>
<evidence type="ECO:0000313" key="6">
    <source>
        <dbReference type="EMBL" id="RCX03876.1"/>
    </source>
</evidence>
<dbReference type="InterPro" id="IPR051016">
    <property type="entry name" value="Diverse_Substrate_AcTransf"/>
</dbReference>
<evidence type="ECO:0000256" key="1">
    <source>
        <dbReference type="ARBA" id="ARBA00008694"/>
    </source>
</evidence>
<dbReference type="RefSeq" id="WP_114366172.1">
    <property type="nucleotide sequence ID" value="NZ_BHZF01000002.1"/>
</dbReference>
<dbReference type="InterPro" id="IPR000182">
    <property type="entry name" value="GNAT_dom"/>
</dbReference>
<accession>A0A369A6B6</accession>
<dbReference type="PANTHER" id="PTHR10545">
    <property type="entry name" value="DIAMINE N-ACETYLTRANSFERASE"/>
    <property type="match status" value="1"/>
</dbReference>
<evidence type="ECO:0000313" key="7">
    <source>
        <dbReference type="Proteomes" id="UP000253517"/>
    </source>
</evidence>
<keyword evidence="7" id="KW-1185">Reference proteome</keyword>
<dbReference type="Gene3D" id="3.40.630.30">
    <property type="match status" value="1"/>
</dbReference>
<name>A0A369A6B6_9FLAO</name>
<dbReference type="EMBL" id="QPJS01000002">
    <property type="protein sequence ID" value="RCX03876.1"/>
    <property type="molecule type" value="Genomic_DNA"/>
</dbReference>
<dbReference type="SUPFAM" id="SSF55729">
    <property type="entry name" value="Acyl-CoA N-acyltransferases (Nat)"/>
    <property type="match status" value="1"/>
</dbReference>
<keyword evidence="4" id="KW-0175">Coiled coil</keyword>
<reference evidence="6 7" key="1">
    <citation type="submission" date="2018-07" db="EMBL/GenBank/DDBJ databases">
        <title>Genomic Encyclopedia of Type Strains, Phase IV (KMG-IV): sequencing the most valuable type-strain genomes for metagenomic binning, comparative biology and taxonomic classification.</title>
        <authorList>
            <person name="Goeker M."/>
        </authorList>
    </citation>
    <scope>NUCLEOTIDE SEQUENCE [LARGE SCALE GENOMIC DNA]</scope>
    <source>
        <strain evidence="6 7">DSM 21410</strain>
    </source>
</reference>
<evidence type="ECO:0000259" key="5">
    <source>
        <dbReference type="PROSITE" id="PS51186"/>
    </source>
</evidence>
<dbReference type="Pfam" id="PF00583">
    <property type="entry name" value="Acetyltransf_1"/>
    <property type="match status" value="1"/>
</dbReference>
<dbReference type="GO" id="GO:0008080">
    <property type="term" value="F:N-acetyltransferase activity"/>
    <property type="evidence" value="ECO:0007669"/>
    <property type="project" value="TreeGrafter"/>
</dbReference>
<comment type="similarity">
    <text evidence="1">Belongs to the acetyltransferase family.</text>
</comment>
<dbReference type="Proteomes" id="UP000253517">
    <property type="component" value="Unassembled WGS sequence"/>
</dbReference>
<proteinExistence type="inferred from homology"/>
<sequence length="150" mass="17598">MNTKKIAVREGRKEDLPAVLDLIKELAAYERAAEEVINTEAKLQEDFEAGRFKLWVAVDESDIVGMALCYERYSTWKGRCLYLEDIVVRELYRRSGIGSRLFSTLIEYAKAKGYYSLNWQVLDWNEPALNFYKKWKAEIDTTWWNGKIVL</sequence>
<evidence type="ECO:0000256" key="4">
    <source>
        <dbReference type="SAM" id="Coils"/>
    </source>
</evidence>
<comment type="caution">
    <text evidence="6">The sequence shown here is derived from an EMBL/GenBank/DDBJ whole genome shotgun (WGS) entry which is preliminary data.</text>
</comment>
<dbReference type="InterPro" id="IPR016181">
    <property type="entry name" value="Acyl_CoA_acyltransferase"/>
</dbReference>
<protein>
    <submittedName>
        <fullName evidence="6">L-amino acid N-acyltransferase YncA</fullName>
    </submittedName>
</protein>
<gene>
    <name evidence="6" type="ORF">DES35_102332</name>
</gene>
<evidence type="ECO:0000256" key="3">
    <source>
        <dbReference type="ARBA" id="ARBA00023315"/>
    </source>
</evidence>
<organism evidence="6 7">
    <name type="scientific">Schleiferia thermophila</name>
    <dbReference type="NCBI Taxonomy" id="884107"/>
    <lineage>
        <taxon>Bacteria</taxon>
        <taxon>Pseudomonadati</taxon>
        <taxon>Bacteroidota</taxon>
        <taxon>Flavobacteriia</taxon>
        <taxon>Flavobacteriales</taxon>
        <taxon>Schleiferiaceae</taxon>
        <taxon>Schleiferia</taxon>
    </lineage>
</organism>
<keyword evidence="3 6" id="KW-0012">Acyltransferase</keyword>
<evidence type="ECO:0000256" key="2">
    <source>
        <dbReference type="ARBA" id="ARBA00022679"/>
    </source>
</evidence>
<dbReference type="CDD" id="cd04301">
    <property type="entry name" value="NAT_SF"/>
    <property type="match status" value="1"/>
</dbReference>
<dbReference type="AlphaFoldDB" id="A0A369A6B6"/>